<keyword evidence="6 14" id="KW-0418">Kinase</keyword>
<dbReference type="OrthoDB" id="4062651at2759"/>
<feature type="region of interest" description="Disordered" evidence="12">
    <location>
        <begin position="325"/>
        <end position="418"/>
    </location>
</feature>
<feature type="binding site" evidence="10">
    <location>
        <position position="117"/>
    </location>
    <ligand>
        <name>ATP</name>
        <dbReference type="ChEBI" id="CHEBI:30616"/>
    </ligand>
</feature>
<dbReference type="SUPFAM" id="SSF56112">
    <property type="entry name" value="Protein kinase-like (PK-like)"/>
    <property type="match status" value="1"/>
</dbReference>
<sequence>MGGCFPCFGSSNKDGNGVKEVAKKEFVKDPLAAQSVNRVNSDKSKSRSGSDAKKDLKKELSVQKDGQTAHISAQTFAFRELAAATKNFKPECLLGEGGFGHVYKGRLESTGQVVAVKQLDRNGLQGNREFLVEVLMLSLLHHPNLVNLIGYCADGDQRLLVYEFMSLGSLEDHLHDLPPNKEPLDWNTRMKIAAGAAKGLEYLHDKANPPVIYRDLKSSNILLGEGYNPKLSDFGLAKLGPVGRKAIDNTRAAGEHNLVAWARPLFKDRRKFPKMADPLLQGRYPMRGLYQALAVAAMCLQEQAATRPLIGDVVTALTYLASQTYDPNAPTAQNRAGPSTPRHKDDRRNMAEGQNGPDNSWRGGSYGSPSNHRNSPDFRKRDAMRELSELGRIETGGGSGRKWGVGEVERQDSQRETALLARGERERLRGIKI</sequence>
<protein>
    <submittedName>
        <fullName evidence="14">Protein kinase superfamily protein</fullName>
    </submittedName>
</protein>
<dbReference type="Gene3D" id="3.30.200.20">
    <property type="entry name" value="Phosphorylase Kinase, domain 1"/>
    <property type="match status" value="1"/>
</dbReference>
<dbReference type="PROSITE" id="PS00107">
    <property type="entry name" value="PROTEIN_KINASE_ATP"/>
    <property type="match status" value="1"/>
</dbReference>
<evidence type="ECO:0000256" key="2">
    <source>
        <dbReference type="ARBA" id="ARBA00022475"/>
    </source>
</evidence>
<feature type="domain" description="Protein kinase" evidence="13">
    <location>
        <begin position="88"/>
        <end position="362"/>
    </location>
</feature>
<dbReference type="EMBL" id="BJWL01000003">
    <property type="protein sequence ID" value="GFY85242.1"/>
    <property type="molecule type" value="Genomic_DNA"/>
</dbReference>
<keyword evidence="4" id="KW-0808">Transferase</keyword>
<dbReference type="InterPro" id="IPR001245">
    <property type="entry name" value="Ser-Thr/Tyr_kinase_cat_dom"/>
</dbReference>
<dbReference type="InterPro" id="IPR008271">
    <property type="entry name" value="Ser/Thr_kinase_AS"/>
</dbReference>
<evidence type="ECO:0000256" key="12">
    <source>
        <dbReference type="SAM" id="MobiDB-lite"/>
    </source>
</evidence>
<evidence type="ECO:0000313" key="14">
    <source>
        <dbReference type="EMBL" id="GFY85242.1"/>
    </source>
</evidence>
<evidence type="ECO:0000256" key="3">
    <source>
        <dbReference type="ARBA" id="ARBA00022527"/>
    </source>
</evidence>
<evidence type="ECO:0000256" key="8">
    <source>
        <dbReference type="ARBA" id="ARBA00023136"/>
    </source>
</evidence>
<dbReference type="PROSITE" id="PS50011">
    <property type="entry name" value="PROTEIN_KINASE_DOM"/>
    <property type="match status" value="1"/>
</dbReference>
<keyword evidence="2" id="KW-1003">Cell membrane</keyword>
<keyword evidence="5 10" id="KW-0547">Nucleotide-binding</keyword>
<gene>
    <name evidence="14" type="ORF">Acr_03g0020160</name>
</gene>
<dbReference type="FunFam" id="1.10.510.10:FF:001424">
    <property type="entry name" value="Protein kinase superfamily protein"/>
    <property type="match status" value="1"/>
</dbReference>
<dbReference type="AlphaFoldDB" id="A0A7J0EFV7"/>
<keyword evidence="15" id="KW-1185">Reference proteome</keyword>
<evidence type="ECO:0000256" key="9">
    <source>
        <dbReference type="ARBA" id="ARBA00023288"/>
    </source>
</evidence>
<dbReference type="InterPro" id="IPR011009">
    <property type="entry name" value="Kinase-like_dom_sf"/>
</dbReference>
<dbReference type="PANTHER" id="PTHR47985:SF4">
    <property type="entry name" value="SERINE_THREONINE-PROTEIN KINASE PBL27"/>
    <property type="match status" value="1"/>
</dbReference>
<feature type="compositionally biased region" description="Basic and acidic residues" evidence="12">
    <location>
        <begin position="374"/>
        <end position="392"/>
    </location>
</feature>
<keyword evidence="7 10" id="KW-0067">ATP-binding</keyword>
<evidence type="ECO:0000256" key="10">
    <source>
        <dbReference type="PROSITE-ProRule" id="PRU10141"/>
    </source>
</evidence>
<feature type="compositionally biased region" description="Basic and acidic residues" evidence="12">
    <location>
        <begin position="40"/>
        <end position="61"/>
    </location>
</feature>
<dbReference type="Pfam" id="PF07714">
    <property type="entry name" value="PK_Tyr_Ser-Thr"/>
    <property type="match status" value="1"/>
</dbReference>
<dbReference type="InterPro" id="IPR000719">
    <property type="entry name" value="Prot_kinase_dom"/>
</dbReference>
<dbReference type="InterPro" id="IPR017441">
    <property type="entry name" value="Protein_kinase_ATP_BS"/>
</dbReference>
<dbReference type="GO" id="GO:0005524">
    <property type="term" value="F:ATP binding"/>
    <property type="evidence" value="ECO:0007669"/>
    <property type="project" value="UniProtKB-UniRule"/>
</dbReference>
<evidence type="ECO:0000256" key="11">
    <source>
        <dbReference type="RuleBase" id="RU000304"/>
    </source>
</evidence>
<keyword evidence="9" id="KW-0449">Lipoprotein</keyword>
<keyword evidence="3 11" id="KW-0723">Serine/threonine-protein kinase</keyword>
<dbReference type="PANTHER" id="PTHR47985">
    <property type="entry name" value="OS07G0668900 PROTEIN"/>
    <property type="match status" value="1"/>
</dbReference>
<dbReference type="SMART" id="SM00220">
    <property type="entry name" value="S_TKc"/>
    <property type="match status" value="1"/>
</dbReference>
<evidence type="ECO:0000256" key="6">
    <source>
        <dbReference type="ARBA" id="ARBA00022777"/>
    </source>
</evidence>
<evidence type="ECO:0000256" key="7">
    <source>
        <dbReference type="ARBA" id="ARBA00022840"/>
    </source>
</evidence>
<feature type="compositionally biased region" description="Polar residues" evidence="12">
    <location>
        <begin position="325"/>
        <end position="337"/>
    </location>
</feature>
<feature type="compositionally biased region" description="Gly residues" evidence="12">
    <location>
        <begin position="394"/>
        <end position="403"/>
    </location>
</feature>
<comment type="caution">
    <text evidence="14">The sequence shown here is derived from an EMBL/GenBank/DDBJ whole genome shotgun (WGS) entry which is preliminary data.</text>
</comment>
<accession>A0A7J0EFV7</accession>
<evidence type="ECO:0000256" key="5">
    <source>
        <dbReference type="ARBA" id="ARBA00022741"/>
    </source>
</evidence>
<organism evidence="14 15">
    <name type="scientific">Actinidia rufa</name>
    <dbReference type="NCBI Taxonomy" id="165716"/>
    <lineage>
        <taxon>Eukaryota</taxon>
        <taxon>Viridiplantae</taxon>
        <taxon>Streptophyta</taxon>
        <taxon>Embryophyta</taxon>
        <taxon>Tracheophyta</taxon>
        <taxon>Spermatophyta</taxon>
        <taxon>Magnoliopsida</taxon>
        <taxon>eudicotyledons</taxon>
        <taxon>Gunneridae</taxon>
        <taxon>Pentapetalae</taxon>
        <taxon>asterids</taxon>
        <taxon>Ericales</taxon>
        <taxon>Actinidiaceae</taxon>
        <taxon>Actinidia</taxon>
    </lineage>
</organism>
<dbReference type="Gene3D" id="1.10.510.10">
    <property type="entry name" value="Transferase(Phosphotransferase) domain 1"/>
    <property type="match status" value="2"/>
</dbReference>
<feature type="region of interest" description="Disordered" evidence="12">
    <location>
        <begin position="35"/>
        <end position="61"/>
    </location>
</feature>
<comment type="subcellular location">
    <subcellularLocation>
        <location evidence="1">Cell membrane</location>
        <topology evidence="1">Lipid-anchor</topology>
    </subcellularLocation>
</comment>
<keyword evidence="8" id="KW-0472">Membrane</keyword>
<evidence type="ECO:0000256" key="4">
    <source>
        <dbReference type="ARBA" id="ARBA00022679"/>
    </source>
</evidence>
<dbReference type="PROSITE" id="PS00108">
    <property type="entry name" value="PROTEIN_KINASE_ST"/>
    <property type="match status" value="1"/>
</dbReference>
<dbReference type="GO" id="GO:0005886">
    <property type="term" value="C:plasma membrane"/>
    <property type="evidence" value="ECO:0007669"/>
    <property type="project" value="UniProtKB-SubCell"/>
</dbReference>
<dbReference type="Proteomes" id="UP000585474">
    <property type="component" value="Unassembled WGS sequence"/>
</dbReference>
<evidence type="ECO:0000313" key="15">
    <source>
        <dbReference type="Proteomes" id="UP000585474"/>
    </source>
</evidence>
<evidence type="ECO:0000259" key="13">
    <source>
        <dbReference type="PROSITE" id="PS50011"/>
    </source>
</evidence>
<dbReference type="FunFam" id="3.30.200.20:FF:000248">
    <property type="entry name" value="Serine/threonine-protein kinase PBS1"/>
    <property type="match status" value="1"/>
</dbReference>
<comment type="similarity">
    <text evidence="11">Belongs to the protein kinase superfamily.</text>
</comment>
<evidence type="ECO:0000256" key="1">
    <source>
        <dbReference type="ARBA" id="ARBA00004193"/>
    </source>
</evidence>
<reference evidence="14 15" key="1">
    <citation type="submission" date="2019-07" db="EMBL/GenBank/DDBJ databases">
        <title>De Novo Assembly of kiwifruit Actinidia rufa.</title>
        <authorList>
            <person name="Sugita-Konishi S."/>
            <person name="Sato K."/>
            <person name="Mori E."/>
            <person name="Abe Y."/>
            <person name="Kisaki G."/>
            <person name="Hamano K."/>
            <person name="Suezawa K."/>
            <person name="Otani M."/>
            <person name="Fukuda T."/>
            <person name="Manabe T."/>
            <person name="Gomi K."/>
            <person name="Tabuchi M."/>
            <person name="Akimitsu K."/>
            <person name="Kataoka I."/>
        </authorList>
    </citation>
    <scope>NUCLEOTIDE SEQUENCE [LARGE SCALE GENOMIC DNA]</scope>
    <source>
        <strain evidence="15">cv. Fuchu</strain>
    </source>
</reference>
<proteinExistence type="inferred from homology"/>
<name>A0A7J0EFV7_9ERIC</name>
<dbReference type="GO" id="GO:0004674">
    <property type="term" value="F:protein serine/threonine kinase activity"/>
    <property type="evidence" value="ECO:0007669"/>
    <property type="project" value="UniProtKB-KW"/>
</dbReference>